<comment type="caution">
    <text evidence="2">The sequence shown here is derived from an EMBL/GenBank/DDBJ whole genome shotgun (WGS) entry which is preliminary data.</text>
</comment>
<reference evidence="2 3" key="1">
    <citation type="submission" date="2019-08" db="EMBL/GenBank/DDBJ databases">
        <title>Draft genome sequences of two oriental melons (Cucumis melo L. var makuwa).</title>
        <authorList>
            <person name="Kwon S.-Y."/>
        </authorList>
    </citation>
    <scope>NUCLEOTIDE SEQUENCE [LARGE SCALE GENOMIC DNA]</scope>
    <source>
        <strain evidence="3">cv. Chang Bougi</strain>
        <tissue evidence="2">Leaf</tissue>
    </source>
</reference>
<evidence type="ECO:0000256" key="1">
    <source>
        <dbReference type="SAM" id="MobiDB-lite"/>
    </source>
</evidence>
<organism evidence="2 3">
    <name type="scientific">Cucumis melo var. makuwa</name>
    <name type="common">Oriental melon</name>
    <dbReference type="NCBI Taxonomy" id="1194695"/>
    <lineage>
        <taxon>Eukaryota</taxon>
        <taxon>Viridiplantae</taxon>
        <taxon>Streptophyta</taxon>
        <taxon>Embryophyta</taxon>
        <taxon>Tracheophyta</taxon>
        <taxon>Spermatophyta</taxon>
        <taxon>Magnoliopsida</taxon>
        <taxon>eudicotyledons</taxon>
        <taxon>Gunneridae</taxon>
        <taxon>Pentapetalae</taxon>
        <taxon>rosids</taxon>
        <taxon>fabids</taxon>
        <taxon>Cucurbitales</taxon>
        <taxon>Cucurbitaceae</taxon>
        <taxon>Benincaseae</taxon>
        <taxon>Cucumis</taxon>
    </lineage>
</organism>
<evidence type="ECO:0000313" key="3">
    <source>
        <dbReference type="Proteomes" id="UP000321947"/>
    </source>
</evidence>
<evidence type="ECO:0000313" key="2">
    <source>
        <dbReference type="EMBL" id="TYK26073.1"/>
    </source>
</evidence>
<proteinExistence type="predicted"/>
<dbReference type="AlphaFoldDB" id="A0A5D3DQZ2"/>
<dbReference type="Proteomes" id="UP000321947">
    <property type="component" value="Unassembled WGS sequence"/>
</dbReference>
<protein>
    <submittedName>
        <fullName evidence="2">Uncharacterized protein</fullName>
    </submittedName>
</protein>
<accession>A0A5D3DQZ2</accession>
<dbReference type="EMBL" id="SSTD01003527">
    <property type="protein sequence ID" value="TYK26073.1"/>
    <property type="molecule type" value="Genomic_DNA"/>
</dbReference>
<feature type="region of interest" description="Disordered" evidence="1">
    <location>
        <begin position="61"/>
        <end position="85"/>
    </location>
</feature>
<sequence length="226" mass="25467">MARYGHFWSLAASLPLPLPLPEKYKWKEVLKVVPKNWHVPEHVQHVIPEEHNWSLVIPKERLGQSGGDPEGYPCRNSSRTAEAGGSRCTAQLRHARFTWRLAQARVKARVGFRFAEKGRESGFGCTSTYTRSTVSERVGYATMNDRRRSVDGAIVRRTTALSGWSARATRLGLQRQLMESSNEWMRSTPGTEDGMVHGWLRLGCVRRLADRDDGAAIRVAGRGGRR</sequence>
<name>A0A5D3DQZ2_CUCMM</name>
<gene>
    <name evidence="2" type="ORF">E5676_scaffold1185G00300</name>
</gene>